<dbReference type="GO" id="GO:0005744">
    <property type="term" value="C:TIM23 mitochondrial import inner membrane translocase complex"/>
    <property type="evidence" value="ECO:0007669"/>
    <property type="project" value="TreeGrafter"/>
</dbReference>
<feature type="region of interest" description="Disordered" evidence="8">
    <location>
        <begin position="1"/>
        <end position="39"/>
    </location>
</feature>
<dbReference type="AlphaFoldDB" id="A0AAV5C0L1"/>
<evidence type="ECO:0000256" key="2">
    <source>
        <dbReference type="ARBA" id="ARBA00008444"/>
    </source>
</evidence>
<dbReference type="Proteomes" id="UP001054889">
    <property type="component" value="Unassembled WGS sequence"/>
</dbReference>
<evidence type="ECO:0000256" key="7">
    <source>
        <dbReference type="ARBA" id="ARBA00023136"/>
    </source>
</evidence>
<keyword evidence="5 9" id="KW-1133">Transmembrane helix</keyword>
<evidence type="ECO:0000256" key="1">
    <source>
        <dbReference type="ARBA" id="ARBA00004448"/>
    </source>
</evidence>
<comment type="caution">
    <text evidence="10">The sequence shown here is derived from an EMBL/GenBank/DDBJ whole genome shotgun (WGS) entry which is preliminary data.</text>
</comment>
<feature type="transmembrane region" description="Helical" evidence="9">
    <location>
        <begin position="108"/>
        <end position="127"/>
    </location>
</feature>
<dbReference type="PANTHER" id="PTHR10485">
    <property type="entry name" value="MITOCHONDRIAL IMPORT INNER MEMBRANE TRANSLOCASE SUBUNIT TIM-17"/>
    <property type="match status" value="1"/>
</dbReference>
<accession>A0AAV5C0L1</accession>
<reference evidence="10" key="2">
    <citation type="submission" date="2021-12" db="EMBL/GenBank/DDBJ databases">
        <title>Resequencing data analysis of finger millet.</title>
        <authorList>
            <person name="Hatakeyama M."/>
            <person name="Aluri S."/>
            <person name="Balachadran M.T."/>
            <person name="Sivarajan S.R."/>
            <person name="Poveda L."/>
            <person name="Shimizu-Inatsugi R."/>
            <person name="Schlapbach R."/>
            <person name="Sreeman S.M."/>
            <person name="Shimizu K.K."/>
        </authorList>
    </citation>
    <scope>NUCLEOTIDE SEQUENCE</scope>
</reference>
<evidence type="ECO:0000256" key="3">
    <source>
        <dbReference type="ARBA" id="ARBA00022692"/>
    </source>
</evidence>
<evidence type="ECO:0000313" key="10">
    <source>
        <dbReference type="EMBL" id="GJM92206.1"/>
    </source>
</evidence>
<name>A0AAV5C0L1_ELECO</name>
<comment type="subcellular location">
    <subcellularLocation>
        <location evidence="1">Mitochondrion inner membrane</location>
        <topology evidence="1">Multi-pass membrane protein</topology>
    </subcellularLocation>
</comment>
<dbReference type="GO" id="GO:0030150">
    <property type="term" value="P:protein import into mitochondrial matrix"/>
    <property type="evidence" value="ECO:0007669"/>
    <property type="project" value="TreeGrafter"/>
</dbReference>
<dbReference type="EMBL" id="BQKI01000004">
    <property type="protein sequence ID" value="GJM92206.1"/>
    <property type="molecule type" value="Genomic_DNA"/>
</dbReference>
<gene>
    <name evidence="10" type="primary">ga08647</name>
    <name evidence="10" type="ORF">PR202_ga08647</name>
</gene>
<protein>
    <submittedName>
        <fullName evidence="10">Uncharacterized protein</fullName>
    </submittedName>
</protein>
<reference evidence="10" key="1">
    <citation type="journal article" date="2018" name="DNA Res.">
        <title>Multiple hybrid de novo genome assembly of finger millet, an orphan allotetraploid crop.</title>
        <authorList>
            <person name="Hatakeyama M."/>
            <person name="Aluri S."/>
            <person name="Balachadran M.T."/>
            <person name="Sivarajan S.R."/>
            <person name="Patrignani A."/>
            <person name="Gruter S."/>
            <person name="Poveda L."/>
            <person name="Shimizu-Inatsugi R."/>
            <person name="Baeten J."/>
            <person name="Francoijs K.J."/>
            <person name="Nataraja K.N."/>
            <person name="Reddy Y.A.N."/>
            <person name="Phadnis S."/>
            <person name="Ravikumar R.L."/>
            <person name="Schlapbach R."/>
            <person name="Sreeman S.M."/>
            <person name="Shimizu K.K."/>
        </authorList>
    </citation>
    <scope>NUCLEOTIDE SEQUENCE</scope>
</reference>
<keyword evidence="6" id="KW-0496">Mitochondrion</keyword>
<dbReference type="Pfam" id="PF02466">
    <property type="entry name" value="Tim17"/>
    <property type="match status" value="1"/>
</dbReference>
<dbReference type="PANTHER" id="PTHR10485:SF24">
    <property type="entry name" value="MITOCHONDRIAL IMPORT INNER MEMBRANE TRANSLOCASE SUBUNIT TIM22"/>
    <property type="match status" value="1"/>
</dbReference>
<sequence>MTGRSRTTATASRSSSARPSCSARRASPPTSSSRASAARRGGRLAAGAGAVRVNTPRVVASFAAFSGVYCAAERALSVARGGKDDDWNSIAAGVGATALKHSRRGAFVAARAGLIGGSLVIAFYSALHAASDWVDRRTNPCRRAAAIKPVATPQLQSASTGGYHILRMPLLPSQCTGTSQFRRCSA</sequence>
<keyword evidence="7 9" id="KW-0472">Membrane</keyword>
<comment type="similarity">
    <text evidence="2">Belongs to the Tim17/Tim22/Tim23 family.</text>
</comment>
<evidence type="ECO:0000256" key="8">
    <source>
        <dbReference type="SAM" id="MobiDB-lite"/>
    </source>
</evidence>
<keyword evidence="4" id="KW-0999">Mitochondrion inner membrane</keyword>
<organism evidence="10 11">
    <name type="scientific">Eleusine coracana subsp. coracana</name>
    <dbReference type="NCBI Taxonomy" id="191504"/>
    <lineage>
        <taxon>Eukaryota</taxon>
        <taxon>Viridiplantae</taxon>
        <taxon>Streptophyta</taxon>
        <taxon>Embryophyta</taxon>
        <taxon>Tracheophyta</taxon>
        <taxon>Spermatophyta</taxon>
        <taxon>Magnoliopsida</taxon>
        <taxon>Liliopsida</taxon>
        <taxon>Poales</taxon>
        <taxon>Poaceae</taxon>
        <taxon>PACMAD clade</taxon>
        <taxon>Chloridoideae</taxon>
        <taxon>Cynodonteae</taxon>
        <taxon>Eleusininae</taxon>
        <taxon>Eleusine</taxon>
    </lineage>
</organism>
<evidence type="ECO:0000256" key="4">
    <source>
        <dbReference type="ARBA" id="ARBA00022792"/>
    </source>
</evidence>
<keyword evidence="3 9" id="KW-0812">Transmembrane</keyword>
<evidence type="ECO:0000256" key="6">
    <source>
        <dbReference type="ARBA" id="ARBA00023128"/>
    </source>
</evidence>
<evidence type="ECO:0000256" key="9">
    <source>
        <dbReference type="SAM" id="Phobius"/>
    </source>
</evidence>
<proteinExistence type="inferred from homology"/>
<keyword evidence="11" id="KW-1185">Reference proteome</keyword>
<evidence type="ECO:0000256" key="5">
    <source>
        <dbReference type="ARBA" id="ARBA00022989"/>
    </source>
</evidence>
<dbReference type="GO" id="GO:0008320">
    <property type="term" value="F:protein transmembrane transporter activity"/>
    <property type="evidence" value="ECO:0007669"/>
    <property type="project" value="TreeGrafter"/>
</dbReference>
<evidence type="ECO:0000313" key="11">
    <source>
        <dbReference type="Proteomes" id="UP001054889"/>
    </source>
</evidence>